<dbReference type="CDD" id="cd09322">
    <property type="entry name" value="TDT_TehA_like"/>
    <property type="match status" value="1"/>
</dbReference>
<dbReference type="GO" id="GO:0005737">
    <property type="term" value="C:cytoplasm"/>
    <property type="evidence" value="ECO:0007669"/>
    <property type="project" value="TreeGrafter"/>
</dbReference>
<evidence type="ECO:0000256" key="1">
    <source>
        <dbReference type="ARBA" id="ARBA00004141"/>
    </source>
</evidence>
<evidence type="ECO:0000256" key="4">
    <source>
        <dbReference type="ARBA" id="ARBA00023136"/>
    </source>
</evidence>
<dbReference type="PROSITE" id="PS00195">
    <property type="entry name" value="GLUTAREDOXIN_1"/>
    <property type="match status" value="1"/>
</dbReference>
<dbReference type="InterPro" id="IPR004695">
    <property type="entry name" value="SLAC1/Mae1/Ssu1/TehA"/>
</dbReference>
<dbReference type="PANTHER" id="PTHR45694">
    <property type="entry name" value="GLUTAREDOXIN 2"/>
    <property type="match status" value="1"/>
</dbReference>
<dbReference type="InterPro" id="IPR011767">
    <property type="entry name" value="GLR_AS"/>
</dbReference>
<evidence type="ECO:0000256" key="7">
    <source>
        <dbReference type="SAM" id="MobiDB-lite"/>
    </source>
</evidence>
<feature type="transmembrane region" description="Helical" evidence="8">
    <location>
        <begin position="577"/>
        <end position="600"/>
    </location>
</feature>
<feature type="transmembrane region" description="Helical" evidence="8">
    <location>
        <begin position="612"/>
        <end position="635"/>
    </location>
</feature>
<evidence type="ECO:0000256" key="2">
    <source>
        <dbReference type="ARBA" id="ARBA00022692"/>
    </source>
</evidence>
<keyword evidence="4 8" id="KW-0472">Membrane</keyword>
<dbReference type="Pfam" id="PF03595">
    <property type="entry name" value="SLAC1"/>
    <property type="match status" value="1"/>
</dbReference>
<dbReference type="PROSITE" id="PS51354">
    <property type="entry name" value="GLUTAREDOXIN_2"/>
    <property type="match status" value="1"/>
</dbReference>
<keyword evidence="3 8" id="KW-1133">Transmembrane helix</keyword>
<dbReference type="Gene3D" id="3.40.30.10">
    <property type="entry name" value="Glutaredoxin"/>
    <property type="match status" value="1"/>
</dbReference>
<protein>
    <recommendedName>
        <fullName evidence="13">Glutaredoxin domain-containing protein</fullName>
    </recommendedName>
</protein>
<feature type="transmembrane region" description="Helical" evidence="8">
    <location>
        <begin position="467"/>
        <end position="483"/>
    </location>
</feature>
<feature type="transmembrane region" description="Helical" evidence="8">
    <location>
        <begin position="537"/>
        <end position="557"/>
    </location>
</feature>
<dbReference type="CDD" id="cd03419">
    <property type="entry name" value="GRX_GRXh_1_2_like"/>
    <property type="match status" value="1"/>
</dbReference>
<keyword evidence="2 8" id="KW-0812">Transmembrane</keyword>
<dbReference type="Pfam" id="PF01814">
    <property type="entry name" value="Hemerythrin"/>
    <property type="match status" value="1"/>
</dbReference>
<evidence type="ECO:0000256" key="3">
    <source>
        <dbReference type="ARBA" id="ARBA00022989"/>
    </source>
</evidence>
<name>A0A7S1YR59_9STRA</name>
<dbReference type="SUPFAM" id="SSF52833">
    <property type="entry name" value="Thioredoxin-like"/>
    <property type="match status" value="1"/>
</dbReference>
<dbReference type="Pfam" id="PF14340">
    <property type="entry name" value="DUF4395"/>
    <property type="match status" value="1"/>
</dbReference>
<evidence type="ECO:0000259" key="11">
    <source>
        <dbReference type="Pfam" id="PF14340"/>
    </source>
</evidence>
<dbReference type="EMBL" id="HBGN01004740">
    <property type="protein sequence ID" value="CAD9316729.1"/>
    <property type="molecule type" value="Transcribed_RNA"/>
</dbReference>
<evidence type="ECO:0008006" key="13">
    <source>
        <dbReference type="Google" id="ProtNLM"/>
    </source>
</evidence>
<evidence type="ECO:0000256" key="5">
    <source>
        <dbReference type="ARBA" id="ARBA00023157"/>
    </source>
</evidence>
<dbReference type="PRINTS" id="PR00160">
    <property type="entry name" value="GLUTAREDOXIN"/>
</dbReference>
<dbReference type="InterPro" id="IPR038665">
    <property type="entry name" value="Voltage-dep_anion_channel_sf"/>
</dbReference>
<sequence length="986" mass="111289">MNVANKDSEEKDVEEQVWATNESSFTTRSPVSTVGDLEKYQGENLETKVDNLINAHTVVIFSKSHCPFCLDVKDLLTNEMGAPVYVFEVNVHSDGSAVHKVIKKMTGHHTVPAVFIRGEFVGGCEDVKSLYAKGGLEDRIGHLTVHKRVMNAEKLETAHLIKMPRGSAVHPLFWFPNVVNNYVVRLVGMQVCLISVIAIVFREEIWGQYLAVALLVDFATRFFVGSSLSLLGMIATVLSSPWRPEFKPGPPKQFASACGLMFSLVAVACYFTDNAIPGAAVLAGLAGAAGLEGFGNFCVGCLFYQLGIQFGLIPDHVYRIYTSSRQEVEDSWNYVNTPSHAPRPESVDTDPTNAIALKYKRKTDEWTKDDFHLIRNMQVSYFGMPLALAGLATAFKIASDWTIDNIGARRTPSHPIFSLQVPDAWYATFAVVGAVIYAVMLILYGIRFVKYTHKCKTEWDCPLRSPSFGIITITLMLFSFLMYDSIEYNGLFDEGTITNVARVFFWIASVTHVLITVAKFGEWIGYRLELEHVHPSWIILPVGLVVAAFCASTIPMFELTVEVGTVNNLDTNVLLAQFFYSFAYLMWITLFIITFFKVVTSHNSDSRIRHSIWIWLAAPTIIGLANYSICSSHAINVANNENLIPLCNAELANHFFVGLMLFLGLAWASLPHISFFGRDPFGMGYWTECFAIDALAACAALFHATNGFNASRDLAYILLTLACIANGVAFLHTIAALIRRRIVFTPEVKWGPLSFMKLTHEAFRGALPKLRALLDAIDLEDTSKGIQSLELFAVYYSQFSIVHEEHAKHEDEVIFKTFNDYFHEHALKYNDDHAKDKIKMEEWSLLINGILERTTADPSSVLSRLQEELPPFFDHFEEHLKGEEDNLQPIGRKHLPLAIQKQISRDAFGITNAKKWEVMIPFIINNLPRHMQRVRYLQVLCWSMPERAQQIGAIVYRNVDAVMWERLRVEIPEIIPRGAYNWRRYY</sequence>
<feature type="transmembrane region" description="Helical" evidence="8">
    <location>
        <begin position="182"/>
        <end position="202"/>
    </location>
</feature>
<dbReference type="GO" id="GO:0034599">
    <property type="term" value="P:cellular response to oxidative stress"/>
    <property type="evidence" value="ECO:0007669"/>
    <property type="project" value="TreeGrafter"/>
</dbReference>
<dbReference type="Gene3D" id="1.20.120.520">
    <property type="entry name" value="nmb1532 protein domain like"/>
    <property type="match status" value="1"/>
</dbReference>
<dbReference type="GO" id="GO:0055085">
    <property type="term" value="P:transmembrane transport"/>
    <property type="evidence" value="ECO:0007669"/>
    <property type="project" value="InterPro"/>
</dbReference>
<feature type="domain" description="Hemerythrin-like" evidence="10">
    <location>
        <begin position="753"/>
        <end position="889"/>
    </location>
</feature>
<feature type="transmembrane region" description="Helical" evidence="8">
    <location>
        <begin position="714"/>
        <end position="738"/>
    </location>
</feature>
<feature type="transmembrane region" description="Helical" evidence="8">
    <location>
        <begin position="655"/>
        <end position="676"/>
    </location>
</feature>
<feature type="domain" description="Glutaredoxin" evidence="9">
    <location>
        <begin position="58"/>
        <end position="121"/>
    </location>
</feature>
<evidence type="ECO:0000259" key="10">
    <source>
        <dbReference type="Pfam" id="PF01814"/>
    </source>
</evidence>
<feature type="transmembrane region" description="Helical" evidence="8">
    <location>
        <begin position="254"/>
        <end position="273"/>
    </location>
</feature>
<accession>A0A7S1YR59</accession>
<proteinExistence type="predicted"/>
<dbReference type="AlphaFoldDB" id="A0A7S1YR59"/>
<dbReference type="InterPro" id="IPR025508">
    <property type="entry name" value="DUF4395"/>
</dbReference>
<dbReference type="InterPro" id="IPR012312">
    <property type="entry name" value="Hemerythrin-like"/>
</dbReference>
<comment type="subcellular location">
    <subcellularLocation>
        <location evidence="1">Membrane</location>
        <topology evidence="1">Multi-pass membrane protein</topology>
    </subcellularLocation>
</comment>
<dbReference type="CDD" id="cd12108">
    <property type="entry name" value="Hr-like"/>
    <property type="match status" value="1"/>
</dbReference>
<reference evidence="12" key="1">
    <citation type="submission" date="2021-01" db="EMBL/GenBank/DDBJ databases">
        <authorList>
            <person name="Corre E."/>
            <person name="Pelletier E."/>
            <person name="Niang G."/>
            <person name="Scheremetjew M."/>
            <person name="Finn R."/>
            <person name="Kale V."/>
            <person name="Holt S."/>
            <person name="Cochrane G."/>
            <person name="Meng A."/>
            <person name="Brown T."/>
            <person name="Cohen L."/>
        </authorList>
    </citation>
    <scope>NUCLEOTIDE SEQUENCE</scope>
    <source>
        <strain evidence="12">Pop2</strain>
    </source>
</reference>
<feature type="domain" description="DUF4395" evidence="11">
    <location>
        <begin position="179"/>
        <end position="306"/>
    </location>
</feature>
<evidence type="ECO:0000259" key="9">
    <source>
        <dbReference type="Pfam" id="PF00462"/>
    </source>
</evidence>
<dbReference type="Gene3D" id="1.50.10.150">
    <property type="entry name" value="Voltage-dependent anion channel"/>
    <property type="match status" value="1"/>
</dbReference>
<feature type="transmembrane region" description="Helical" evidence="8">
    <location>
        <begin position="503"/>
        <end position="525"/>
    </location>
</feature>
<dbReference type="InterPro" id="IPR002109">
    <property type="entry name" value="Glutaredoxin"/>
</dbReference>
<gene>
    <name evidence="12" type="ORF">DBRI1063_LOCUS3136</name>
</gene>
<feature type="region of interest" description="Disordered" evidence="7">
    <location>
        <begin position="1"/>
        <end position="22"/>
    </location>
</feature>
<dbReference type="GO" id="GO:0015038">
    <property type="term" value="F:glutathione disulfide oxidoreductase activity"/>
    <property type="evidence" value="ECO:0007669"/>
    <property type="project" value="TreeGrafter"/>
</dbReference>
<dbReference type="GO" id="GO:0016020">
    <property type="term" value="C:membrane"/>
    <property type="evidence" value="ECO:0007669"/>
    <property type="project" value="UniProtKB-SubCell"/>
</dbReference>
<dbReference type="InterPro" id="IPR036249">
    <property type="entry name" value="Thioredoxin-like_sf"/>
</dbReference>
<dbReference type="Pfam" id="PF00462">
    <property type="entry name" value="Glutaredoxin"/>
    <property type="match status" value="1"/>
</dbReference>
<keyword evidence="5" id="KW-1015">Disulfide bond</keyword>
<feature type="transmembrane region" description="Helical" evidence="8">
    <location>
        <begin position="379"/>
        <end position="398"/>
    </location>
</feature>
<dbReference type="InterPro" id="IPR014025">
    <property type="entry name" value="Glutaredoxin_subgr"/>
</dbReference>
<feature type="transmembrane region" description="Helical" evidence="8">
    <location>
        <begin position="424"/>
        <end position="446"/>
    </location>
</feature>
<organism evidence="12">
    <name type="scientific">Ditylum brightwellii</name>
    <dbReference type="NCBI Taxonomy" id="49249"/>
    <lineage>
        <taxon>Eukaryota</taxon>
        <taxon>Sar</taxon>
        <taxon>Stramenopiles</taxon>
        <taxon>Ochrophyta</taxon>
        <taxon>Bacillariophyta</taxon>
        <taxon>Mediophyceae</taxon>
        <taxon>Lithodesmiophycidae</taxon>
        <taxon>Lithodesmiales</taxon>
        <taxon>Lithodesmiaceae</taxon>
        <taxon>Ditylum</taxon>
    </lineage>
</organism>
<feature type="transmembrane region" description="Helical" evidence="8">
    <location>
        <begin position="222"/>
        <end position="242"/>
    </location>
</feature>
<evidence type="ECO:0000256" key="8">
    <source>
        <dbReference type="SAM" id="Phobius"/>
    </source>
</evidence>
<dbReference type="PANTHER" id="PTHR45694:SF18">
    <property type="entry name" value="GLUTAREDOXIN-1-RELATED"/>
    <property type="match status" value="1"/>
</dbReference>
<evidence type="ECO:0000313" key="12">
    <source>
        <dbReference type="EMBL" id="CAD9316729.1"/>
    </source>
</evidence>
<feature type="transmembrane region" description="Helical" evidence="8">
    <location>
        <begin position="279"/>
        <end position="304"/>
    </location>
</feature>
<evidence type="ECO:0000256" key="6">
    <source>
        <dbReference type="ARBA" id="ARBA00023284"/>
    </source>
</evidence>
<keyword evidence="6" id="KW-0676">Redox-active center</keyword>